<keyword evidence="3 7" id="KW-0547">Nucleotide-binding</keyword>
<comment type="catalytic activity">
    <reaction evidence="6 8">
        <text>beta-D-fructose 1-phosphate + ATP = beta-D-fructose 1,6-bisphosphate + ADP + H(+)</text>
        <dbReference type="Rhea" id="RHEA:14213"/>
        <dbReference type="ChEBI" id="CHEBI:15378"/>
        <dbReference type="ChEBI" id="CHEBI:30616"/>
        <dbReference type="ChEBI" id="CHEBI:32966"/>
        <dbReference type="ChEBI" id="CHEBI:138881"/>
        <dbReference type="ChEBI" id="CHEBI:456216"/>
        <dbReference type="EC" id="2.7.1.56"/>
    </reaction>
</comment>
<evidence type="ECO:0000256" key="3">
    <source>
        <dbReference type="ARBA" id="ARBA00022741"/>
    </source>
</evidence>
<evidence type="ECO:0000259" key="9">
    <source>
        <dbReference type="Pfam" id="PF00294"/>
    </source>
</evidence>
<keyword evidence="4 8" id="KW-0418">Kinase</keyword>
<dbReference type="Proteomes" id="UP000029507">
    <property type="component" value="Chromosome"/>
</dbReference>
<dbReference type="InterPro" id="IPR002173">
    <property type="entry name" value="Carboh/pur_kinase_PfkB_CS"/>
</dbReference>
<evidence type="ECO:0000256" key="2">
    <source>
        <dbReference type="ARBA" id="ARBA00022679"/>
    </source>
</evidence>
<protein>
    <recommendedName>
        <fullName evidence="7">Tagatose-6-phosphate kinase</fullName>
        <ecNumber evidence="7">2.7.1.144</ecNumber>
    </recommendedName>
</protein>
<dbReference type="PIRSF" id="PIRSF000535">
    <property type="entry name" value="1PFK/6PFK/LacC"/>
    <property type="match status" value="1"/>
</dbReference>
<accession>A0A089N2B4</accession>
<dbReference type="GO" id="GO:0005829">
    <property type="term" value="C:cytosol"/>
    <property type="evidence" value="ECO:0007669"/>
    <property type="project" value="TreeGrafter"/>
</dbReference>
<dbReference type="EMBL" id="CP009286">
    <property type="protein sequence ID" value="AIQ62829.1"/>
    <property type="molecule type" value="Genomic_DNA"/>
</dbReference>
<dbReference type="SUPFAM" id="SSF53613">
    <property type="entry name" value="Ribokinase-like"/>
    <property type="match status" value="1"/>
</dbReference>
<dbReference type="FunFam" id="3.40.1190.20:FF:000001">
    <property type="entry name" value="Phosphofructokinase"/>
    <property type="match status" value="1"/>
</dbReference>
<dbReference type="RefSeq" id="WP_038694265.1">
    <property type="nucleotide sequence ID" value="NZ_CP009286.1"/>
</dbReference>
<evidence type="ECO:0000256" key="5">
    <source>
        <dbReference type="ARBA" id="ARBA00022840"/>
    </source>
</evidence>
<dbReference type="PANTHER" id="PTHR46566:SF1">
    <property type="entry name" value="1-PHOSPHOFRUCTOKINASE"/>
    <property type="match status" value="1"/>
</dbReference>
<dbReference type="AlphaFoldDB" id="A0A089N2B4"/>
<evidence type="ECO:0000313" key="10">
    <source>
        <dbReference type="EMBL" id="AIQ62829.1"/>
    </source>
</evidence>
<evidence type="ECO:0000256" key="8">
    <source>
        <dbReference type="RuleBase" id="RU369061"/>
    </source>
</evidence>
<dbReference type="InterPro" id="IPR029056">
    <property type="entry name" value="Ribokinase-like"/>
</dbReference>
<dbReference type="PANTHER" id="PTHR46566">
    <property type="entry name" value="1-PHOSPHOFRUCTOKINASE-RELATED"/>
    <property type="match status" value="1"/>
</dbReference>
<dbReference type="GO" id="GO:0016052">
    <property type="term" value="P:carbohydrate catabolic process"/>
    <property type="evidence" value="ECO:0007669"/>
    <property type="project" value="UniProtKB-ARBA"/>
</dbReference>
<dbReference type="GO" id="GO:0005988">
    <property type="term" value="P:lactose metabolic process"/>
    <property type="evidence" value="ECO:0007669"/>
    <property type="project" value="UniProtKB-KW"/>
</dbReference>
<comment type="similarity">
    <text evidence="1">Belongs to the carbohydrate kinase pfkB family.</text>
</comment>
<evidence type="ECO:0000256" key="7">
    <source>
        <dbReference type="PIRNR" id="PIRNR000535"/>
    </source>
</evidence>
<evidence type="ECO:0000256" key="6">
    <source>
        <dbReference type="ARBA" id="ARBA00047745"/>
    </source>
</evidence>
<keyword evidence="7" id="KW-0423">Lactose metabolism</keyword>
<dbReference type="GO" id="GO:0009024">
    <property type="term" value="F:tagatose-6-phosphate kinase activity"/>
    <property type="evidence" value="ECO:0007669"/>
    <property type="project" value="UniProtKB-EC"/>
</dbReference>
<keyword evidence="11" id="KW-1185">Reference proteome</keyword>
<dbReference type="UniPathway" id="UPA00704">
    <property type="reaction ID" value="UER00715"/>
</dbReference>
<gene>
    <name evidence="10" type="ORF">PSTEL_06640</name>
</gene>
<comment type="similarity">
    <text evidence="7">Belongs to the carbohydrate kinase PfkB family. LacC subfamily.</text>
</comment>
<dbReference type="Gene3D" id="3.40.1190.20">
    <property type="match status" value="1"/>
</dbReference>
<sequence length="303" mass="32664">MIYTVTLNPSIDYIVEVEDLKLGDLNRMKRDLKLPGGKGINVSRVLNQLEVGNTALGFLGGFTGRFIDDKLREDGIGRDFVFVKDDTRINIKLKAGEETEINGLGPVIESQEAAKLLDKLSHLQPDDIVILSGSAPPSLGGDFYQKLVQACRQSGAEFVIDTTGKALKEALVHKPLLVKPNHHELAELYGVTINSIEEIVLYGRKLLAEGARHVLISMAGEGALLITENEVYRATVPSGTVRNSVGAGDSMIAGFVGTLVLTGDLIEAFRTGVASGSATAFSDDLAVKEEIERLRPQVDITPL</sequence>
<dbReference type="GO" id="GO:0005524">
    <property type="term" value="F:ATP binding"/>
    <property type="evidence" value="ECO:0007669"/>
    <property type="project" value="UniProtKB-UniRule"/>
</dbReference>
<comment type="function">
    <text evidence="8">Catalyzes the ATP-dependent phosphorylation of fructose-l-phosphate to fructose-l,6-bisphosphate.</text>
</comment>
<dbReference type="InterPro" id="IPR022463">
    <property type="entry name" value="1-PFruKinase"/>
</dbReference>
<dbReference type="GO" id="GO:0044281">
    <property type="term" value="P:small molecule metabolic process"/>
    <property type="evidence" value="ECO:0007669"/>
    <property type="project" value="UniProtKB-ARBA"/>
</dbReference>
<dbReference type="OrthoDB" id="9801219at2"/>
<evidence type="ECO:0000256" key="1">
    <source>
        <dbReference type="ARBA" id="ARBA00005380"/>
    </source>
</evidence>
<evidence type="ECO:0000256" key="4">
    <source>
        <dbReference type="ARBA" id="ARBA00022777"/>
    </source>
</evidence>
<evidence type="ECO:0000313" key="11">
    <source>
        <dbReference type="Proteomes" id="UP000029507"/>
    </source>
</evidence>
<dbReference type="NCBIfam" id="TIGR03828">
    <property type="entry name" value="pfkB"/>
    <property type="match status" value="1"/>
</dbReference>
<dbReference type="GO" id="GO:0008662">
    <property type="term" value="F:1-phosphofructokinase activity"/>
    <property type="evidence" value="ECO:0007669"/>
    <property type="project" value="UniProtKB-UniRule"/>
</dbReference>
<dbReference type="Pfam" id="PF00294">
    <property type="entry name" value="PfkB"/>
    <property type="match status" value="1"/>
</dbReference>
<keyword evidence="2 7" id="KW-0808">Transferase</keyword>
<proteinExistence type="inferred from homology"/>
<organism evidence="10 11">
    <name type="scientific">Paenibacillus stellifer</name>
    <dbReference type="NCBI Taxonomy" id="169760"/>
    <lineage>
        <taxon>Bacteria</taxon>
        <taxon>Bacillati</taxon>
        <taxon>Bacillota</taxon>
        <taxon>Bacilli</taxon>
        <taxon>Bacillales</taxon>
        <taxon>Paenibacillaceae</taxon>
        <taxon>Paenibacillus</taxon>
    </lineage>
</organism>
<dbReference type="EC" id="2.7.1.144" evidence="7"/>
<dbReference type="PROSITE" id="PS00584">
    <property type="entry name" value="PFKB_KINASES_2"/>
    <property type="match status" value="1"/>
</dbReference>
<comment type="catalytic activity">
    <reaction evidence="7">
        <text>D-tagatofuranose 6-phosphate + ATP = D-tagatofuranose 1,6-bisphosphate + ADP + H(+)</text>
        <dbReference type="Rhea" id="RHEA:12420"/>
        <dbReference type="ChEBI" id="CHEBI:15378"/>
        <dbReference type="ChEBI" id="CHEBI:30616"/>
        <dbReference type="ChEBI" id="CHEBI:58694"/>
        <dbReference type="ChEBI" id="CHEBI:58695"/>
        <dbReference type="ChEBI" id="CHEBI:456216"/>
        <dbReference type="EC" id="2.7.1.144"/>
    </reaction>
</comment>
<dbReference type="STRING" id="169760.PSTEL_06640"/>
<dbReference type="KEGG" id="pste:PSTEL_06640"/>
<dbReference type="InterPro" id="IPR011611">
    <property type="entry name" value="PfkB_dom"/>
</dbReference>
<dbReference type="NCBIfam" id="TIGR03168">
    <property type="entry name" value="1-PFK"/>
    <property type="match status" value="1"/>
</dbReference>
<reference evidence="10 11" key="1">
    <citation type="submission" date="2014-08" db="EMBL/GenBank/DDBJ databases">
        <title>Comparative genomics of the Paenibacillus odorifer group.</title>
        <authorList>
            <person name="den Bakker H.C."/>
            <person name="Tsai Y.-C."/>
            <person name="Martin N."/>
            <person name="Korlach J."/>
            <person name="Wiedmann M."/>
        </authorList>
    </citation>
    <scope>NUCLEOTIDE SEQUENCE [LARGE SCALE GENOMIC DNA]</scope>
    <source>
        <strain evidence="10 11">DSM 14472</strain>
    </source>
</reference>
<keyword evidence="5 7" id="KW-0067">ATP-binding</keyword>
<dbReference type="HOGENOM" id="CLU_050013_1_0_9"/>
<dbReference type="CDD" id="cd01164">
    <property type="entry name" value="FruK_PfkB_like"/>
    <property type="match status" value="1"/>
</dbReference>
<comment type="pathway">
    <text evidence="7">Carbohydrate metabolism; D-tagatose 6-phosphate degradation; D-glyceraldehyde 3-phosphate and glycerone phosphate from D-tagatose 6-phosphate: step 1/2.</text>
</comment>
<dbReference type="GO" id="GO:2001059">
    <property type="term" value="P:D-tagatose 6-phosphate catabolic process"/>
    <property type="evidence" value="ECO:0007669"/>
    <property type="project" value="UniProtKB-UniPathway"/>
</dbReference>
<feature type="domain" description="Carbohydrate kinase PfkB" evidence="9">
    <location>
        <begin position="10"/>
        <end position="280"/>
    </location>
</feature>
<name>A0A089N2B4_9BACL</name>
<dbReference type="InterPro" id="IPR017583">
    <property type="entry name" value="Tagatose/fructose_Pkinase"/>
</dbReference>